<keyword evidence="2" id="KW-0547">Nucleotide-binding</keyword>
<dbReference type="GO" id="GO:0005524">
    <property type="term" value="F:ATP binding"/>
    <property type="evidence" value="ECO:0007669"/>
    <property type="project" value="UniProtKB-KW"/>
</dbReference>
<dbReference type="EMBL" id="PXYK01000012">
    <property type="protein sequence ID" value="PSJ59201.1"/>
    <property type="molecule type" value="Genomic_DNA"/>
</dbReference>
<dbReference type="AlphaFoldDB" id="A0A2P7S9T6"/>
<evidence type="ECO:0000259" key="4">
    <source>
        <dbReference type="PROSITE" id="PS50893"/>
    </source>
</evidence>
<accession>A0A2P7S9T6</accession>
<dbReference type="GO" id="GO:0005886">
    <property type="term" value="C:plasma membrane"/>
    <property type="evidence" value="ECO:0007669"/>
    <property type="project" value="TreeGrafter"/>
</dbReference>
<dbReference type="PANTHER" id="PTHR45772">
    <property type="entry name" value="CONSERVED COMPONENT OF ABC TRANSPORTER FOR NATURAL AMINO ACIDS-RELATED"/>
    <property type="match status" value="1"/>
</dbReference>
<dbReference type="PANTHER" id="PTHR45772:SF3">
    <property type="entry name" value="ABC TRANSPORTER ATP-BINDING PROTEIN"/>
    <property type="match status" value="1"/>
</dbReference>
<dbReference type="GO" id="GO:0016887">
    <property type="term" value="F:ATP hydrolysis activity"/>
    <property type="evidence" value="ECO:0007669"/>
    <property type="project" value="InterPro"/>
</dbReference>
<dbReference type="InterPro" id="IPR027417">
    <property type="entry name" value="P-loop_NTPase"/>
</dbReference>
<dbReference type="Proteomes" id="UP000241229">
    <property type="component" value="Unassembled WGS sequence"/>
</dbReference>
<sequence length="242" mass="25316">MTPLLTTTDLCKAFGGLRAVDHVDFSVAPGEVRAVIGPNGAGKTTFVSLVCGRIAPTSGTIVFDGRDITAMPAHERVRAGIAYTFQITSVFPNLTAFDNVALPVQRTLADGRGSGRLRDGVMAALSRTGLAARAGTPAGALSYGHQRLLEVAMGLALKPRLLILDEPTQGLSDGEIDSFVGLVREIARDATVLLIEHNMPVVMALADRITVLDAGKVLAEGTPDEIRANAQVQAAYLGTEAA</sequence>
<reference evidence="5 6" key="1">
    <citation type="submission" date="2018-03" db="EMBL/GenBank/DDBJ databases">
        <title>The draft genome of Mesorhizobium sp. 6GN-30.</title>
        <authorList>
            <person name="Liu L."/>
            <person name="Li L."/>
            <person name="Wang T."/>
            <person name="Zhang X."/>
            <person name="Liang L."/>
        </authorList>
    </citation>
    <scope>NUCLEOTIDE SEQUENCE [LARGE SCALE GENOMIC DNA]</scope>
    <source>
        <strain evidence="5 6">6GN30</strain>
    </source>
</reference>
<dbReference type="InterPro" id="IPR032823">
    <property type="entry name" value="BCA_ABC_TP_C"/>
</dbReference>
<keyword evidence="6" id="KW-1185">Reference proteome</keyword>
<evidence type="ECO:0000313" key="6">
    <source>
        <dbReference type="Proteomes" id="UP000241229"/>
    </source>
</evidence>
<organism evidence="5 6">
    <name type="scientific">Kumtagia ephedrae</name>
    <dbReference type="NCBI Taxonomy" id="2116701"/>
    <lineage>
        <taxon>Bacteria</taxon>
        <taxon>Pseudomonadati</taxon>
        <taxon>Pseudomonadota</taxon>
        <taxon>Alphaproteobacteria</taxon>
        <taxon>Hyphomicrobiales</taxon>
        <taxon>Phyllobacteriaceae</taxon>
        <taxon>Kumtagia</taxon>
    </lineage>
</organism>
<keyword evidence="3 5" id="KW-0067">ATP-binding</keyword>
<evidence type="ECO:0000313" key="5">
    <source>
        <dbReference type="EMBL" id="PSJ59201.1"/>
    </source>
</evidence>
<keyword evidence="1" id="KW-0813">Transport</keyword>
<dbReference type="Gene3D" id="3.40.50.300">
    <property type="entry name" value="P-loop containing nucleotide triphosphate hydrolases"/>
    <property type="match status" value="1"/>
</dbReference>
<dbReference type="CDD" id="cd03219">
    <property type="entry name" value="ABC_Mj1267_LivG_branched"/>
    <property type="match status" value="1"/>
</dbReference>
<feature type="domain" description="ABC transporter" evidence="4">
    <location>
        <begin position="5"/>
        <end position="239"/>
    </location>
</feature>
<dbReference type="InterPro" id="IPR003593">
    <property type="entry name" value="AAA+_ATPase"/>
</dbReference>
<proteinExistence type="predicted"/>
<name>A0A2P7S9T6_9HYPH</name>
<dbReference type="SUPFAM" id="SSF52540">
    <property type="entry name" value="P-loop containing nucleoside triphosphate hydrolases"/>
    <property type="match status" value="1"/>
</dbReference>
<dbReference type="Pfam" id="PF12399">
    <property type="entry name" value="BCA_ABC_TP_C"/>
    <property type="match status" value="1"/>
</dbReference>
<gene>
    <name evidence="5" type="ORF">C7I84_13975</name>
</gene>
<dbReference type="SMART" id="SM00382">
    <property type="entry name" value="AAA"/>
    <property type="match status" value="1"/>
</dbReference>
<protein>
    <submittedName>
        <fullName evidence="5">ABC transporter ATP-binding protein</fullName>
    </submittedName>
</protein>
<dbReference type="InterPro" id="IPR051120">
    <property type="entry name" value="ABC_AA/LPS_Transport"/>
</dbReference>
<dbReference type="RefSeq" id="WP_106772884.1">
    <property type="nucleotide sequence ID" value="NZ_PXYK01000012.1"/>
</dbReference>
<dbReference type="InterPro" id="IPR003439">
    <property type="entry name" value="ABC_transporter-like_ATP-bd"/>
</dbReference>
<evidence type="ECO:0000256" key="2">
    <source>
        <dbReference type="ARBA" id="ARBA00022741"/>
    </source>
</evidence>
<dbReference type="PROSITE" id="PS50893">
    <property type="entry name" value="ABC_TRANSPORTER_2"/>
    <property type="match status" value="1"/>
</dbReference>
<evidence type="ECO:0000256" key="3">
    <source>
        <dbReference type="ARBA" id="ARBA00022840"/>
    </source>
</evidence>
<comment type="caution">
    <text evidence="5">The sequence shown here is derived from an EMBL/GenBank/DDBJ whole genome shotgun (WGS) entry which is preliminary data.</text>
</comment>
<evidence type="ECO:0000256" key="1">
    <source>
        <dbReference type="ARBA" id="ARBA00022448"/>
    </source>
</evidence>
<dbReference type="OrthoDB" id="9780942at2"/>
<dbReference type="Pfam" id="PF00005">
    <property type="entry name" value="ABC_tran"/>
    <property type="match status" value="1"/>
</dbReference>